<proteinExistence type="predicted"/>
<reference evidence="1 2" key="1">
    <citation type="submission" date="2018-03" db="EMBL/GenBank/DDBJ databases">
        <authorList>
            <person name="Stanton A.-C.J."/>
            <person name="Garlena R.A."/>
            <person name="Russell D.A."/>
            <person name="Pope W.H."/>
            <person name="Jacobs-Sera D."/>
            <person name="Hatfull G.F."/>
        </authorList>
    </citation>
    <scope>NUCLEOTIDE SEQUENCE [LARGE SCALE GENOMIC DNA]</scope>
</reference>
<evidence type="ECO:0008006" key="3">
    <source>
        <dbReference type="Google" id="ProtNLM"/>
    </source>
</evidence>
<dbReference type="KEGG" id="vg:54992088"/>
<sequence>MPYNTPLPAENTDPWYQALVVGFIGGLRTFVNALETTVGLKSDKTYVDGQLLLKADAASTAAALAGKIDASTRGVNNGVATLGPDGKLLDAQLPALAVSEFLETSSNQAAMLAKIGQRGDWTIRTDLGTVWLITGTTPTQLSSWTEMGYPTAPITTVNGKTGVVVLSAVDVGALSTTDFDAYAAASLASFEALESVVATKAAAADLTSLQGTVTALQSTVSTVAGDANNAFTTATSAAAAAGDAQTTATNAIPKASIVDALNEVGTVQAVFIPFGGTVPAGTPPYTLVIEATA</sequence>
<organism evidence="1 2">
    <name type="scientific">Microbacterium phage Hyperion</name>
    <dbReference type="NCBI Taxonomy" id="2182354"/>
    <lineage>
        <taxon>Viruses</taxon>
        <taxon>Duplodnaviria</taxon>
        <taxon>Heunggongvirae</taxon>
        <taxon>Uroviricota</taxon>
        <taxon>Caudoviricetes</taxon>
        <taxon>Squashvirus</taxon>
        <taxon>Squashvirus hyperion</taxon>
    </lineage>
</organism>
<dbReference type="EMBL" id="MH153803">
    <property type="protein sequence ID" value="AWN03545.1"/>
    <property type="molecule type" value="Genomic_DNA"/>
</dbReference>
<name>A0A2U8UIQ0_9CAUD</name>
<evidence type="ECO:0000313" key="1">
    <source>
        <dbReference type="EMBL" id="AWN03545.1"/>
    </source>
</evidence>
<evidence type="ECO:0000313" key="2">
    <source>
        <dbReference type="Proteomes" id="UP000246630"/>
    </source>
</evidence>
<gene>
    <name evidence="1" type="primary">28</name>
    <name evidence="1" type="ORF">PBI_HYPERION_28</name>
</gene>
<dbReference type="RefSeq" id="YP_009801570.1">
    <property type="nucleotide sequence ID" value="NC_047973.1"/>
</dbReference>
<keyword evidence="2" id="KW-1185">Reference proteome</keyword>
<dbReference type="GeneID" id="54992088"/>
<protein>
    <recommendedName>
        <fullName evidence="3">Minor tail protein</fullName>
    </recommendedName>
</protein>
<dbReference type="Proteomes" id="UP000246630">
    <property type="component" value="Segment"/>
</dbReference>
<accession>A0A2U8UIQ0</accession>